<dbReference type="EMBL" id="SOZJ01000001">
    <property type="protein sequence ID" value="TGJ73920.1"/>
    <property type="molecule type" value="Genomic_DNA"/>
</dbReference>
<comment type="caution">
    <text evidence="1">The sequence shown here is derived from an EMBL/GenBank/DDBJ whole genome shotgun (WGS) entry which is preliminary data.</text>
</comment>
<dbReference type="InterPro" id="IPR015943">
    <property type="entry name" value="WD40/YVTN_repeat-like_dom_sf"/>
</dbReference>
<protein>
    <submittedName>
        <fullName evidence="1">Uncharacterized protein</fullName>
    </submittedName>
</protein>
<accession>A0A8H2HTR8</accession>
<sequence>MAPIHMLVGSSPTHIELFLKQYWTPNFSYLTIKAFSRMRRLEYTLLFCSARQKALSGDWGRCLRIIETSKHSAAMGLDLMQMALSSRNRYIATGYKGGYVQVWDIVSGAQILEPYSMDPLNLTPEYFQHAGEDTRSRKIAIDSIRFAKNDEKLMVTLRGSLKGNPTAQRGVTLRVLDLASGAWETPIDIVFPMGDSVNLQFLKTTGTLTLAPNGQYCVGFYGRSVVYLETDDKFHSYNTTRNVQKISSKHSNSILSLVISPDSERFVTVTFTEVSIWTTKQPITKLYTIDIPSKKLQEKELEVLQAPIFIWDLVTDDFIQLKLPCNVFTTGAAMSPDRTTVAISSDKWAALAPHFSLIRSPAMWGAKHSNEISPTFAVSKLCASTEAREQAEWETRGQIFKGLRNYRIPALAVPVRGRAAMHMGAGELYIWDTQDQILQQILPVEAMSKVSSIQFSSNGYMVAYALHTDLPPIINTIDVYDLSDELFPRRIVSRKLDKDFERVTAVAFSPDSSVVAYSDYCNAGHTDLKTGLSHSEILKGKCKDFYYSGAASFSEDGRLVAFYYYALADLTAYGILYDLQTKQLTGIDLDLHPYNRELASYKSPFLLRQLQNETYLIVGKLQFLANQQKGVAERAVLRPNYAYLYIRDGWLYFGAHPIIWMPIAYRARGENYKCDSNGTIVVPYSGRTYGVYTLELDLKVLAEELAESWPAQNLELVAAITAYPDC</sequence>
<proteinExistence type="predicted"/>
<reference evidence="1 2" key="1">
    <citation type="submission" date="2019-03" db="EMBL/GenBank/DDBJ databases">
        <title>Nematode-trapping fungi genome.</title>
        <authorList>
            <person name="Vidal-Diez De Ulzurrun G."/>
        </authorList>
    </citation>
    <scope>NUCLEOTIDE SEQUENCE [LARGE SCALE GENOMIC DNA]</scope>
    <source>
        <strain evidence="1 2">TWF154</strain>
    </source>
</reference>
<name>A0A8H2HTR8_ORBOL</name>
<organism evidence="1 2">
    <name type="scientific">Orbilia oligospora</name>
    <name type="common">Nematode-trapping fungus</name>
    <name type="synonym">Arthrobotrys oligospora</name>
    <dbReference type="NCBI Taxonomy" id="2813651"/>
    <lineage>
        <taxon>Eukaryota</taxon>
        <taxon>Fungi</taxon>
        <taxon>Dikarya</taxon>
        <taxon>Ascomycota</taxon>
        <taxon>Pezizomycotina</taxon>
        <taxon>Orbiliomycetes</taxon>
        <taxon>Orbiliales</taxon>
        <taxon>Orbiliaceae</taxon>
        <taxon>Orbilia</taxon>
    </lineage>
</organism>
<dbReference type="InterPro" id="IPR001680">
    <property type="entry name" value="WD40_rpt"/>
</dbReference>
<dbReference type="Gene3D" id="2.130.10.10">
    <property type="entry name" value="YVTN repeat-like/Quinoprotein amine dehydrogenase"/>
    <property type="match status" value="2"/>
</dbReference>
<dbReference type="SMART" id="SM00320">
    <property type="entry name" value="WD40"/>
    <property type="match status" value="2"/>
</dbReference>
<dbReference type="Proteomes" id="UP000297595">
    <property type="component" value="Unassembled WGS sequence"/>
</dbReference>
<dbReference type="SUPFAM" id="SSF82171">
    <property type="entry name" value="DPP6 N-terminal domain-like"/>
    <property type="match status" value="1"/>
</dbReference>
<evidence type="ECO:0000313" key="1">
    <source>
        <dbReference type="EMBL" id="TGJ73920.1"/>
    </source>
</evidence>
<gene>
    <name evidence="1" type="ORF">EYR41_000983</name>
</gene>
<dbReference type="AlphaFoldDB" id="A0A8H2HTR8"/>
<evidence type="ECO:0000313" key="2">
    <source>
        <dbReference type="Proteomes" id="UP000297595"/>
    </source>
</evidence>